<dbReference type="EMBL" id="JANUHC010000012">
    <property type="protein sequence ID" value="MCS0633099.1"/>
    <property type="molecule type" value="Genomic_DNA"/>
</dbReference>
<name>A0ABT2C6Q7_9BURK</name>
<comment type="caution">
    <text evidence="2">The sequence shown here is derived from an EMBL/GenBank/DDBJ whole genome shotgun (WGS) entry which is preliminary data.</text>
</comment>
<sequence>MEGPQQQRRSILGNRMMRRILLVAAAPAFAAAQTVTCPEALPEAAVELKHAPEGWVASSPGVVRLDGGGMLSGAPKQMQYLVPTSSKKVKGGGASTWNFDPGEQKWLYCTYGKMAVQLAKRMDDKATTCEVTVTYERKDVIAGIMAFCR</sequence>
<dbReference type="Proteomes" id="UP001165263">
    <property type="component" value="Unassembled WGS sequence"/>
</dbReference>
<protein>
    <submittedName>
        <fullName evidence="2">Uncharacterized protein</fullName>
    </submittedName>
</protein>
<feature type="signal peptide" evidence="1">
    <location>
        <begin position="1"/>
        <end position="30"/>
    </location>
</feature>
<keyword evidence="3" id="KW-1185">Reference proteome</keyword>
<gene>
    <name evidence="2" type="ORF">NX786_27575</name>
</gene>
<dbReference type="NCBIfam" id="NF042415">
    <property type="entry name" value="STY0301_fam"/>
    <property type="match status" value="1"/>
</dbReference>
<dbReference type="RefSeq" id="WP_259452142.1">
    <property type="nucleotide sequence ID" value="NZ_CP119520.1"/>
</dbReference>
<reference evidence="2" key="1">
    <citation type="submission" date="2022-08" db="EMBL/GenBank/DDBJ databases">
        <title>Reclassification of Massilia species as members of the genera Telluria, Duganella, Pseudoduganella, Mokoshia gen. nov. and Zemynaea gen. nov. using orthogonal and non-orthogonal genome-based approaches.</title>
        <authorList>
            <person name="Bowman J.P."/>
        </authorList>
    </citation>
    <scope>NUCLEOTIDE SEQUENCE</scope>
    <source>
        <strain evidence="2">LMG 11547</strain>
    </source>
</reference>
<dbReference type="InterPro" id="IPR049973">
    <property type="entry name" value="STY0301-like"/>
</dbReference>
<proteinExistence type="predicted"/>
<feature type="chain" id="PRO_5047254504" evidence="1">
    <location>
        <begin position="31"/>
        <end position="149"/>
    </location>
</feature>
<accession>A0ABT2C6Q7</accession>
<evidence type="ECO:0000313" key="3">
    <source>
        <dbReference type="Proteomes" id="UP001165263"/>
    </source>
</evidence>
<evidence type="ECO:0000313" key="2">
    <source>
        <dbReference type="EMBL" id="MCS0633099.1"/>
    </source>
</evidence>
<evidence type="ECO:0000256" key="1">
    <source>
        <dbReference type="SAM" id="SignalP"/>
    </source>
</evidence>
<keyword evidence="1" id="KW-0732">Signal</keyword>
<organism evidence="2 3">
    <name type="scientific">Telluria mixta</name>
    <dbReference type="NCBI Taxonomy" id="34071"/>
    <lineage>
        <taxon>Bacteria</taxon>
        <taxon>Pseudomonadati</taxon>
        <taxon>Pseudomonadota</taxon>
        <taxon>Betaproteobacteria</taxon>
        <taxon>Burkholderiales</taxon>
        <taxon>Oxalobacteraceae</taxon>
        <taxon>Telluria group</taxon>
        <taxon>Telluria</taxon>
    </lineage>
</organism>